<dbReference type="EMBL" id="CAJVPK010000494">
    <property type="protein sequence ID" value="CAG8517784.1"/>
    <property type="molecule type" value="Genomic_DNA"/>
</dbReference>
<gene>
    <name evidence="1" type="ORF">DEBURN_LOCUS5506</name>
</gene>
<reference evidence="1" key="1">
    <citation type="submission" date="2021-06" db="EMBL/GenBank/DDBJ databases">
        <authorList>
            <person name="Kallberg Y."/>
            <person name="Tangrot J."/>
            <person name="Rosling A."/>
        </authorList>
    </citation>
    <scope>NUCLEOTIDE SEQUENCE</scope>
    <source>
        <strain evidence="1">AZ414A</strain>
    </source>
</reference>
<accession>A0A9N9A5G6</accession>
<protein>
    <submittedName>
        <fullName evidence="1">9672_t:CDS:1</fullName>
    </submittedName>
</protein>
<proteinExistence type="predicted"/>
<keyword evidence="2" id="KW-1185">Reference proteome</keyword>
<feature type="non-terminal residue" evidence="1">
    <location>
        <position position="1"/>
    </location>
</feature>
<organism evidence="1 2">
    <name type="scientific">Diversispora eburnea</name>
    <dbReference type="NCBI Taxonomy" id="1213867"/>
    <lineage>
        <taxon>Eukaryota</taxon>
        <taxon>Fungi</taxon>
        <taxon>Fungi incertae sedis</taxon>
        <taxon>Mucoromycota</taxon>
        <taxon>Glomeromycotina</taxon>
        <taxon>Glomeromycetes</taxon>
        <taxon>Diversisporales</taxon>
        <taxon>Diversisporaceae</taxon>
        <taxon>Diversispora</taxon>
    </lineage>
</organism>
<dbReference type="Proteomes" id="UP000789706">
    <property type="component" value="Unassembled WGS sequence"/>
</dbReference>
<evidence type="ECO:0000313" key="2">
    <source>
        <dbReference type="Proteomes" id="UP000789706"/>
    </source>
</evidence>
<dbReference type="OrthoDB" id="2422123at2759"/>
<comment type="caution">
    <text evidence="1">The sequence shown here is derived from an EMBL/GenBank/DDBJ whole genome shotgun (WGS) entry which is preliminary data.</text>
</comment>
<dbReference type="AlphaFoldDB" id="A0A9N9A5G6"/>
<evidence type="ECO:0000313" key="1">
    <source>
        <dbReference type="EMBL" id="CAG8517784.1"/>
    </source>
</evidence>
<name>A0A9N9A5G6_9GLOM</name>
<sequence length="39" mass="4586">RRLTTKKPNSLTELEACGIDPSIEDFLQHEIIVYNRKKE</sequence>